<evidence type="ECO:0000313" key="3">
    <source>
        <dbReference type="Proteomes" id="UP000799777"/>
    </source>
</evidence>
<evidence type="ECO:0000313" key="2">
    <source>
        <dbReference type="EMBL" id="KAF2029833.1"/>
    </source>
</evidence>
<evidence type="ECO:0000256" key="1">
    <source>
        <dbReference type="SAM" id="MobiDB-lite"/>
    </source>
</evidence>
<protein>
    <submittedName>
        <fullName evidence="2">Uncharacterized protein</fullName>
    </submittedName>
</protein>
<gene>
    <name evidence="2" type="ORF">EK21DRAFT_89436</name>
</gene>
<organism evidence="2 3">
    <name type="scientific">Setomelanomma holmii</name>
    <dbReference type="NCBI Taxonomy" id="210430"/>
    <lineage>
        <taxon>Eukaryota</taxon>
        <taxon>Fungi</taxon>
        <taxon>Dikarya</taxon>
        <taxon>Ascomycota</taxon>
        <taxon>Pezizomycotina</taxon>
        <taxon>Dothideomycetes</taxon>
        <taxon>Pleosporomycetidae</taxon>
        <taxon>Pleosporales</taxon>
        <taxon>Pleosporineae</taxon>
        <taxon>Phaeosphaeriaceae</taxon>
        <taxon>Setomelanomma</taxon>
    </lineage>
</organism>
<name>A0A9P4H816_9PLEO</name>
<feature type="compositionally biased region" description="Polar residues" evidence="1">
    <location>
        <begin position="432"/>
        <end position="446"/>
    </location>
</feature>
<sequence>MANKGMKAYKMAQKQKAVAKRTAAAEKVKEKKTVVVVNKTVPFPCEIEKRAAQAQHTTSSTIGSIAPNEKVLDVVGGAVEVRAGNFAVQDPTVHRGGQDTDHVGHGSYDGFSAEPDSISAALVDNIEYLATENIHRDDQKTSAETDTTLTLVTDQSPDLELGMVGEPDRAIDPAPLTNEFPTSLTDKATIIAHRKAIEAALYDNMESPKQRFIRLSAVKSWAAEALQGIVEDDHNTSEDLSVVDTSVDLKRSVDDNGFETSAGRYESTVETPALPPFPIQVLSKTPAPIRSVADACLPQPVSVEQLFAAAAAPGTPVVRLPAAPTHNTTRTTRILEEIEADITFEASDQVSAMFVDTAIVSCKVKEQPSVAEQTLAVSSPQFSDSARTTALDQDSEKLKALLGIGAPILRSTTTSDEGVEWLKSNLGVGRSRTSSLESSAQYSRDSSPPPDTGYLSPLTQYSTSPSPTSDHCGMGPLAYGYDNYQPWYLPPAHYHQYAPYSYAAYGSGAPPYMPNILAGKPNYTYGWELVGIAPY</sequence>
<accession>A0A9P4H816</accession>
<dbReference type="Proteomes" id="UP000799777">
    <property type="component" value="Unassembled WGS sequence"/>
</dbReference>
<dbReference type="OrthoDB" id="3690267at2759"/>
<comment type="caution">
    <text evidence="2">The sequence shown here is derived from an EMBL/GenBank/DDBJ whole genome shotgun (WGS) entry which is preliminary data.</text>
</comment>
<feature type="compositionally biased region" description="Polar residues" evidence="1">
    <location>
        <begin position="457"/>
        <end position="469"/>
    </location>
</feature>
<keyword evidence="3" id="KW-1185">Reference proteome</keyword>
<reference evidence="2" key="1">
    <citation type="journal article" date="2020" name="Stud. Mycol.">
        <title>101 Dothideomycetes genomes: a test case for predicting lifestyles and emergence of pathogens.</title>
        <authorList>
            <person name="Haridas S."/>
            <person name="Albert R."/>
            <person name="Binder M."/>
            <person name="Bloem J."/>
            <person name="Labutti K."/>
            <person name="Salamov A."/>
            <person name="Andreopoulos B."/>
            <person name="Baker S."/>
            <person name="Barry K."/>
            <person name="Bills G."/>
            <person name="Bluhm B."/>
            <person name="Cannon C."/>
            <person name="Castanera R."/>
            <person name="Culley D."/>
            <person name="Daum C."/>
            <person name="Ezra D."/>
            <person name="Gonzalez J."/>
            <person name="Henrissat B."/>
            <person name="Kuo A."/>
            <person name="Liang C."/>
            <person name="Lipzen A."/>
            <person name="Lutzoni F."/>
            <person name="Magnuson J."/>
            <person name="Mondo S."/>
            <person name="Nolan M."/>
            <person name="Ohm R."/>
            <person name="Pangilinan J."/>
            <person name="Park H.-J."/>
            <person name="Ramirez L."/>
            <person name="Alfaro M."/>
            <person name="Sun H."/>
            <person name="Tritt A."/>
            <person name="Yoshinaga Y."/>
            <person name="Zwiers L.-H."/>
            <person name="Turgeon B."/>
            <person name="Goodwin S."/>
            <person name="Spatafora J."/>
            <person name="Crous P."/>
            <person name="Grigoriev I."/>
        </authorList>
    </citation>
    <scope>NUCLEOTIDE SEQUENCE</scope>
    <source>
        <strain evidence="2">CBS 110217</strain>
    </source>
</reference>
<feature type="region of interest" description="Disordered" evidence="1">
    <location>
        <begin position="432"/>
        <end position="469"/>
    </location>
</feature>
<dbReference type="EMBL" id="ML978196">
    <property type="protein sequence ID" value="KAF2029833.1"/>
    <property type="molecule type" value="Genomic_DNA"/>
</dbReference>
<dbReference type="AlphaFoldDB" id="A0A9P4H816"/>
<proteinExistence type="predicted"/>